<evidence type="ECO:0008006" key="3">
    <source>
        <dbReference type="Google" id="ProtNLM"/>
    </source>
</evidence>
<accession>A0ABW9AE70</accession>
<sequence length="82" mass="9055">MKEQSGDLEGSYRCTIEGRKYQYLASYNGSRSVDWHATIRCDDRYIWSSGSIPHNTAGGELLRDAVRAHVLSSICGASFVPG</sequence>
<keyword evidence="2" id="KW-1185">Reference proteome</keyword>
<comment type="caution">
    <text evidence="1">The sequence shown here is derived from an EMBL/GenBank/DDBJ whole genome shotgun (WGS) entry which is preliminary data.</text>
</comment>
<evidence type="ECO:0000313" key="1">
    <source>
        <dbReference type="EMBL" id="MFL9926307.1"/>
    </source>
</evidence>
<dbReference type="EMBL" id="JAQQFM010000008">
    <property type="protein sequence ID" value="MFL9926307.1"/>
    <property type="molecule type" value="Genomic_DNA"/>
</dbReference>
<proteinExistence type="predicted"/>
<dbReference type="RefSeq" id="WP_408159515.1">
    <property type="nucleotide sequence ID" value="NZ_JAQQFM010000008.1"/>
</dbReference>
<reference evidence="1 2" key="1">
    <citation type="journal article" date="2024" name="Chem. Sci.">
        <title>Discovery of megapolipeptins by genome mining of a Burkholderiales bacteria collection.</title>
        <authorList>
            <person name="Paulo B.S."/>
            <person name="Recchia M.J.J."/>
            <person name="Lee S."/>
            <person name="Fergusson C.H."/>
            <person name="Romanowski S.B."/>
            <person name="Hernandez A."/>
            <person name="Krull N."/>
            <person name="Liu D.Y."/>
            <person name="Cavanagh H."/>
            <person name="Bos A."/>
            <person name="Gray C.A."/>
            <person name="Murphy B.T."/>
            <person name="Linington R.G."/>
            <person name="Eustaquio A.S."/>
        </authorList>
    </citation>
    <scope>NUCLEOTIDE SEQUENCE [LARGE SCALE GENOMIC DNA]</scope>
    <source>
        <strain evidence="1 2">RL21-008-BIB-A</strain>
    </source>
</reference>
<dbReference type="Proteomes" id="UP001629246">
    <property type="component" value="Unassembled WGS sequence"/>
</dbReference>
<protein>
    <recommendedName>
        <fullName evidence="3">DUF1508 domain-containing protein</fullName>
    </recommendedName>
</protein>
<evidence type="ECO:0000313" key="2">
    <source>
        <dbReference type="Proteomes" id="UP001629246"/>
    </source>
</evidence>
<gene>
    <name evidence="1" type="ORF">PQR62_18675</name>
</gene>
<name>A0ABW9AE70_9BURK</name>
<organism evidence="1 2">
    <name type="scientific">Herbaspirillum lusitanum</name>
    <dbReference type="NCBI Taxonomy" id="213312"/>
    <lineage>
        <taxon>Bacteria</taxon>
        <taxon>Pseudomonadati</taxon>
        <taxon>Pseudomonadota</taxon>
        <taxon>Betaproteobacteria</taxon>
        <taxon>Burkholderiales</taxon>
        <taxon>Oxalobacteraceae</taxon>
        <taxon>Herbaspirillum</taxon>
    </lineage>
</organism>